<evidence type="ECO:0000313" key="6">
    <source>
        <dbReference type="Proteomes" id="UP000515121"/>
    </source>
</evidence>
<proteinExistence type="predicted"/>
<dbReference type="PANTHER" id="PTHR31719:SF179">
    <property type="entry name" value="OS08G0148400 PROTEIN"/>
    <property type="match status" value="1"/>
</dbReference>
<dbReference type="InterPro" id="IPR003441">
    <property type="entry name" value="NAC-dom"/>
</dbReference>
<gene>
    <name evidence="7" type="primary">LOC111292559</name>
</gene>
<dbReference type="SUPFAM" id="SSF101941">
    <property type="entry name" value="NAC domain"/>
    <property type="match status" value="1"/>
</dbReference>
<dbReference type="InterPro" id="IPR036093">
    <property type="entry name" value="NAC_dom_sf"/>
</dbReference>
<dbReference type="GeneID" id="111292559"/>
<keyword evidence="2" id="KW-0238">DNA-binding</keyword>
<dbReference type="Pfam" id="PF02365">
    <property type="entry name" value="NAM"/>
    <property type="match status" value="1"/>
</dbReference>
<dbReference type="PROSITE" id="PS51005">
    <property type="entry name" value="NAC"/>
    <property type="match status" value="1"/>
</dbReference>
<protein>
    <submittedName>
        <fullName evidence="7">NAC transcription factor NAM-2-like</fullName>
    </submittedName>
</protein>
<evidence type="ECO:0000256" key="3">
    <source>
        <dbReference type="ARBA" id="ARBA00023163"/>
    </source>
</evidence>
<dbReference type="PANTHER" id="PTHR31719">
    <property type="entry name" value="NAC TRANSCRIPTION FACTOR 56"/>
    <property type="match status" value="1"/>
</dbReference>
<organism evidence="6 7">
    <name type="scientific">Durio zibethinus</name>
    <name type="common">Durian</name>
    <dbReference type="NCBI Taxonomy" id="66656"/>
    <lineage>
        <taxon>Eukaryota</taxon>
        <taxon>Viridiplantae</taxon>
        <taxon>Streptophyta</taxon>
        <taxon>Embryophyta</taxon>
        <taxon>Tracheophyta</taxon>
        <taxon>Spermatophyta</taxon>
        <taxon>Magnoliopsida</taxon>
        <taxon>eudicotyledons</taxon>
        <taxon>Gunneridae</taxon>
        <taxon>Pentapetalae</taxon>
        <taxon>rosids</taxon>
        <taxon>malvids</taxon>
        <taxon>Malvales</taxon>
        <taxon>Malvaceae</taxon>
        <taxon>Helicteroideae</taxon>
        <taxon>Durio</taxon>
    </lineage>
</organism>
<dbReference type="GO" id="GO:0003677">
    <property type="term" value="F:DNA binding"/>
    <property type="evidence" value="ECO:0007669"/>
    <property type="project" value="UniProtKB-KW"/>
</dbReference>
<dbReference type="Proteomes" id="UP000515121">
    <property type="component" value="Unplaced"/>
</dbReference>
<evidence type="ECO:0000256" key="2">
    <source>
        <dbReference type="ARBA" id="ARBA00023125"/>
    </source>
</evidence>
<dbReference type="KEGG" id="dzi:111292559"/>
<keyword evidence="6" id="KW-1185">Reference proteome</keyword>
<reference evidence="7" key="1">
    <citation type="submission" date="2025-08" db="UniProtKB">
        <authorList>
            <consortium name="RefSeq"/>
        </authorList>
    </citation>
    <scope>IDENTIFICATION</scope>
    <source>
        <tissue evidence="7">Fruit stalk</tissue>
    </source>
</reference>
<dbReference type="GO" id="GO:0006355">
    <property type="term" value="P:regulation of DNA-templated transcription"/>
    <property type="evidence" value="ECO:0007669"/>
    <property type="project" value="InterPro"/>
</dbReference>
<accession>A0A6P5YKB4</accession>
<dbReference type="RefSeq" id="XP_022740735.1">
    <property type="nucleotide sequence ID" value="XM_022885000.1"/>
</dbReference>
<keyword evidence="4" id="KW-0539">Nucleus</keyword>
<feature type="domain" description="NAC" evidence="5">
    <location>
        <begin position="1"/>
        <end position="102"/>
    </location>
</feature>
<keyword evidence="1" id="KW-0805">Transcription regulation</keyword>
<evidence type="ECO:0000256" key="4">
    <source>
        <dbReference type="ARBA" id="ARBA00023242"/>
    </source>
</evidence>
<dbReference type="OrthoDB" id="1747437at2759"/>
<evidence type="ECO:0000259" key="5">
    <source>
        <dbReference type="PROSITE" id="PS51005"/>
    </source>
</evidence>
<keyword evidence="3" id="KW-0804">Transcription</keyword>
<evidence type="ECO:0000313" key="7">
    <source>
        <dbReference type="RefSeq" id="XP_022740735.1"/>
    </source>
</evidence>
<name>A0A6P5YKB4_DURZI</name>
<sequence length="138" mass="15736">MEKVNGTFLLQGITNIGMGQDQNEQRVMDIGKPREPIGSLNLRRLKLGYRKALVFYKGKPPKGQKTDWMMHEFRLKDPPARSNPSIGDMQLDDWVLCKIYKKIDKSVKTSNRKHIVSVENLELDNATISPPSSELNLV</sequence>
<evidence type="ECO:0000256" key="1">
    <source>
        <dbReference type="ARBA" id="ARBA00023015"/>
    </source>
</evidence>
<dbReference type="AlphaFoldDB" id="A0A6P5YKB4"/>
<dbReference type="Gene3D" id="2.170.150.80">
    <property type="entry name" value="NAC domain"/>
    <property type="match status" value="1"/>
</dbReference>